<dbReference type="PANTHER" id="PTHR31621">
    <property type="entry name" value="PROTEIN DMP3"/>
    <property type="match status" value="1"/>
</dbReference>
<dbReference type="GO" id="GO:0005737">
    <property type="term" value="C:cytoplasm"/>
    <property type="evidence" value="ECO:0007669"/>
    <property type="project" value="UniProtKB-ARBA"/>
</dbReference>
<organism evidence="7">
    <name type="scientific">Ananas comosus var. bracteatus</name>
    <name type="common">red pineapple</name>
    <dbReference type="NCBI Taxonomy" id="296719"/>
    <lineage>
        <taxon>Eukaryota</taxon>
        <taxon>Viridiplantae</taxon>
        <taxon>Streptophyta</taxon>
        <taxon>Embryophyta</taxon>
        <taxon>Tracheophyta</taxon>
        <taxon>Spermatophyta</taxon>
        <taxon>Magnoliopsida</taxon>
        <taxon>Liliopsida</taxon>
        <taxon>Poales</taxon>
        <taxon>Bromeliaceae</taxon>
        <taxon>Bromelioideae</taxon>
        <taxon>Ananas</taxon>
    </lineage>
</organism>
<dbReference type="Pfam" id="PF05078">
    <property type="entry name" value="DUF679"/>
    <property type="match status" value="2"/>
</dbReference>
<feature type="region of interest" description="Disordered" evidence="6">
    <location>
        <begin position="1"/>
        <end position="43"/>
    </location>
</feature>
<evidence type="ECO:0000256" key="5">
    <source>
        <dbReference type="ARBA" id="ARBA00023136"/>
    </source>
</evidence>
<feature type="region of interest" description="Disordered" evidence="6">
    <location>
        <begin position="81"/>
        <end position="130"/>
    </location>
</feature>
<feature type="compositionally biased region" description="Pro residues" evidence="6">
    <location>
        <begin position="89"/>
        <end position="99"/>
    </location>
</feature>
<evidence type="ECO:0000256" key="1">
    <source>
        <dbReference type="ARBA" id="ARBA00004141"/>
    </source>
</evidence>
<evidence type="ECO:0000256" key="4">
    <source>
        <dbReference type="ARBA" id="ARBA00022989"/>
    </source>
</evidence>
<dbReference type="InterPro" id="IPR007770">
    <property type="entry name" value="DMP"/>
</dbReference>
<dbReference type="GO" id="GO:0016020">
    <property type="term" value="C:membrane"/>
    <property type="evidence" value="ECO:0007669"/>
    <property type="project" value="UniProtKB-SubCell"/>
</dbReference>
<sequence length="263" mass="29158">MSLRARAKSAIKEGPSSSRRPRPHNLTPPPHHHLSSSSSSSSSSALSQALAGTASLAKLLPTGTLLAFQLLTPVFTQPRLLRPRRAPPHPRAPPPPRPLLLPRLLHRLHPHPLPPAASTTASPPPRGLLLFDYPPAPDDAPDTSRYRLRPVDFVHAALSVLVFGAVALRDANVLGCFYPSPRGPRPRGARRFAPRRRPPLQLALRRLPHHAPRHRLPPLHRPRPLLFQLNRPSNLSGSNLEETKKFFGLKEHKQPNTSMFWPI</sequence>
<protein>
    <submittedName>
        <fullName evidence="7">Uncharacterized protein</fullName>
    </submittedName>
</protein>
<evidence type="ECO:0000256" key="3">
    <source>
        <dbReference type="ARBA" id="ARBA00022692"/>
    </source>
</evidence>
<keyword evidence="4" id="KW-1133">Transmembrane helix</keyword>
<keyword evidence="5" id="KW-0472">Membrane</keyword>
<dbReference type="PANTHER" id="PTHR31621:SF1">
    <property type="entry name" value="PROTEIN DMP5"/>
    <property type="match status" value="1"/>
</dbReference>
<comment type="similarity">
    <text evidence="2">Belongs to the plant DMP1 protein family.</text>
</comment>
<proteinExistence type="inferred from homology"/>
<evidence type="ECO:0000256" key="6">
    <source>
        <dbReference type="SAM" id="MobiDB-lite"/>
    </source>
</evidence>
<keyword evidence="3" id="KW-0812">Transmembrane</keyword>
<name>A0A6V7Q6P4_ANACO</name>
<dbReference type="EMBL" id="LR862133">
    <property type="protein sequence ID" value="CAD1838859.1"/>
    <property type="molecule type" value="Genomic_DNA"/>
</dbReference>
<gene>
    <name evidence="7" type="ORF">CB5_LOCUS22070</name>
</gene>
<comment type="subcellular location">
    <subcellularLocation>
        <location evidence="1">Membrane</location>
        <topology evidence="1">Multi-pass membrane protein</topology>
    </subcellularLocation>
</comment>
<dbReference type="GO" id="GO:0010256">
    <property type="term" value="P:endomembrane system organization"/>
    <property type="evidence" value="ECO:0007669"/>
    <property type="project" value="TreeGrafter"/>
</dbReference>
<evidence type="ECO:0000256" key="2">
    <source>
        <dbReference type="ARBA" id="ARBA00008707"/>
    </source>
</evidence>
<evidence type="ECO:0000313" key="7">
    <source>
        <dbReference type="EMBL" id="CAD1838859.1"/>
    </source>
</evidence>
<dbReference type="AlphaFoldDB" id="A0A6V7Q6P4"/>
<accession>A0A6V7Q6P4</accession>
<reference evidence="7" key="1">
    <citation type="submission" date="2020-07" db="EMBL/GenBank/DDBJ databases">
        <authorList>
            <person name="Lin J."/>
        </authorList>
    </citation>
    <scope>NUCLEOTIDE SEQUENCE</scope>
</reference>